<proteinExistence type="predicted"/>
<organism evidence="1 2">
    <name type="scientific">Pararge aegeria aegeria</name>
    <dbReference type="NCBI Taxonomy" id="348720"/>
    <lineage>
        <taxon>Eukaryota</taxon>
        <taxon>Metazoa</taxon>
        <taxon>Ecdysozoa</taxon>
        <taxon>Arthropoda</taxon>
        <taxon>Hexapoda</taxon>
        <taxon>Insecta</taxon>
        <taxon>Pterygota</taxon>
        <taxon>Neoptera</taxon>
        <taxon>Endopterygota</taxon>
        <taxon>Lepidoptera</taxon>
        <taxon>Glossata</taxon>
        <taxon>Ditrysia</taxon>
        <taxon>Papilionoidea</taxon>
        <taxon>Nymphalidae</taxon>
        <taxon>Satyrinae</taxon>
        <taxon>Satyrini</taxon>
        <taxon>Parargina</taxon>
        <taxon>Pararge</taxon>
    </lineage>
</organism>
<comment type="caution">
    <text evidence="1">The sequence shown here is derived from an EMBL/GenBank/DDBJ whole genome shotgun (WGS) entry which is preliminary data.</text>
</comment>
<protein>
    <submittedName>
        <fullName evidence="1">Jg11376 protein</fullName>
    </submittedName>
</protein>
<sequence>MPNALLDIITPIDSKVFSYSLSVCSALRAVQAAENKGIMWISSKCTHQQVGVALSTVSWLACEGDSAPRAPPATDEAVVPCTTLLRPHHAHHCIISTELTPLASLPEKHHYTLKCQPLPTIRVYHYNLLALRGRELQALAAGSPDASGAAFTPNITPNRIYPTIIWQPSRKMNPTHHDFTMVYSNIYKLSRVNYRPDVTINV</sequence>
<accession>A0A8S4RNM9</accession>
<evidence type="ECO:0000313" key="2">
    <source>
        <dbReference type="Proteomes" id="UP000838756"/>
    </source>
</evidence>
<evidence type="ECO:0000313" key="1">
    <source>
        <dbReference type="EMBL" id="CAH2237700.1"/>
    </source>
</evidence>
<dbReference type="EMBL" id="CAKXAJ010025284">
    <property type="protein sequence ID" value="CAH2237700.1"/>
    <property type="molecule type" value="Genomic_DNA"/>
</dbReference>
<gene>
    <name evidence="1" type="primary">jg11376</name>
    <name evidence="1" type="ORF">PAEG_LOCUS14946</name>
</gene>
<reference evidence="1" key="1">
    <citation type="submission" date="2022-03" db="EMBL/GenBank/DDBJ databases">
        <authorList>
            <person name="Lindestad O."/>
        </authorList>
    </citation>
    <scope>NUCLEOTIDE SEQUENCE</scope>
</reference>
<dbReference type="Proteomes" id="UP000838756">
    <property type="component" value="Unassembled WGS sequence"/>
</dbReference>
<keyword evidence="2" id="KW-1185">Reference proteome</keyword>
<dbReference type="OrthoDB" id="7207946at2759"/>
<name>A0A8S4RNM9_9NEOP</name>
<dbReference type="AlphaFoldDB" id="A0A8S4RNM9"/>